<evidence type="ECO:0000313" key="1">
    <source>
        <dbReference type="EMBL" id="MDR6243645.1"/>
    </source>
</evidence>
<keyword evidence="2" id="KW-1185">Reference proteome</keyword>
<dbReference type="Proteomes" id="UP001185028">
    <property type="component" value="Unassembled WGS sequence"/>
</dbReference>
<protein>
    <submittedName>
        <fullName evidence="1">Uncharacterized protein</fullName>
    </submittedName>
</protein>
<sequence length="239" mass="27580">MKYSLFLGSADISDLLIYLSKFLQTAGRRVLLVDASTEGFIRYNTPIVANGEGVSEYDEFDIGYAFTTFAEMKHQLDREQQYDHVLVLCSQPDFIRMDDLESFKQRFVVMSPERRSLERAMELMSFILAKRDATQPRVPFCRLFVQQVDSGLAEDYMEQLLGCLPIVFEESSFTIPFDEADYMQKIVNQNSNTVSIKRISRPLRTAIQQMAGNVSELDNQELKSYTKKLSRRSQPVWGM</sequence>
<dbReference type="InterPro" id="IPR027417">
    <property type="entry name" value="P-loop_NTPase"/>
</dbReference>
<comment type="caution">
    <text evidence="1">The sequence shown here is derived from an EMBL/GenBank/DDBJ whole genome shotgun (WGS) entry which is preliminary data.</text>
</comment>
<dbReference type="SUPFAM" id="SSF52540">
    <property type="entry name" value="P-loop containing nucleoside triphosphate hydrolases"/>
    <property type="match status" value="1"/>
</dbReference>
<name>A0ABU1IWL2_9BACL</name>
<gene>
    <name evidence="1" type="ORF">JOC58_001538</name>
</gene>
<dbReference type="EMBL" id="JAVDQH010000005">
    <property type="protein sequence ID" value="MDR6243645.1"/>
    <property type="molecule type" value="Genomic_DNA"/>
</dbReference>
<dbReference type="RefSeq" id="WP_188776853.1">
    <property type="nucleotide sequence ID" value="NZ_BMMB01000008.1"/>
</dbReference>
<evidence type="ECO:0000313" key="2">
    <source>
        <dbReference type="Proteomes" id="UP001185028"/>
    </source>
</evidence>
<reference evidence="1 2" key="1">
    <citation type="submission" date="2023-07" db="EMBL/GenBank/DDBJ databases">
        <title>Genomic Encyclopedia of Type Strains, Phase IV (KMG-IV): sequencing the most valuable type-strain genomes for metagenomic binning, comparative biology and taxonomic classification.</title>
        <authorList>
            <person name="Goeker M."/>
        </authorList>
    </citation>
    <scope>NUCLEOTIDE SEQUENCE [LARGE SCALE GENOMIC DNA]</scope>
    <source>
        <strain evidence="1 2">DSM 22170</strain>
    </source>
</reference>
<organism evidence="1 2">
    <name type="scientific">Paenibacillus hunanensis</name>
    <dbReference type="NCBI Taxonomy" id="539262"/>
    <lineage>
        <taxon>Bacteria</taxon>
        <taxon>Bacillati</taxon>
        <taxon>Bacillota</taxon>
        <taxon>Bacilli</taxon>
        <taxon>Bacillales</taxon>
        <taxon>Paenibacillaceae</taxon>
        <taxon>Paenibacillus</taxon>
    </lineage>
</organism>
<accession>A0ABU1IWL2</accession>
<proteinExistence type="predicted"/>